<dbReference type="Proteomes" id="UP000887013">
    <property type="component" value="Unassembled WGS sequence"/>
</dbReference>
<feature type="non-terminal residue" evidence="3">
    <location>
        <position position="1"/>
    </location>
</feature>
<feature type="region of interest" description="Disordered" evidence="1">
    <location>
        <begin position="81"/>
        <end position="111"/>
    </location>
</feature>
<sequence>SSYISSSKSDSHNSYESWKLSQRRFASTFIKKISTKSDPRLNSLKKKNSDISQEIPLKRVKWDEIPNTKLPYYSKDFKQKNINRSSSCPDPTRTNDKTTSASSRPTDPRLQHSQIFSRNINTDNLKPDFSFQKTISISSLGEFPNLQSSSLGKYTKCTWNEDSTIVPKKINFCDILSSSNICDKYEYSSETNLNNYRSAEKLGHSLCYKSPIMFKRQNSAALSNGQFDGIVHTAEKISNCDIKSNYWSSTFKNQSNRINMSHQELKFNFMSDALLKEPKTNEIDSSKNQMSGINNKCTFSQKSRLRSSWDSPSKKRNHEKNSMTKPLKVSEFRSRWDSPFEKQNHKKSILKK</sequence>
<gene>
    <name evidence="2" type="ORF">NPIL_139691</name>
    <name evidence="3" type="ORF">NPIL_695921</name>
</gene>
<dbReference type="AlphaFoldDB" id="A0A8X6QFH6"/>
<protein>
    <submittedName>
        <fullName evidence="3">Uncharacterized protein</fullName>
    </submittedName>
</protein>
<evidence type="ECO:0000313" key="4">
    <source>
        <dbReference type="Proteomes" id="UP000887013"/>
    </source>
</evidence>
<keyword evidence="4" id="KW-1185">Reference proteome</keyword>
<feature type="non-terminal residue" evidence="3">
    <location>
        <position position="352"/>
    </location>
</feature>
<proteinExistence type="predicted"/>
<feature type="compositionally biased region" description="Basic and acidic residues" evidence="1">
    <location>
        <begin position="328"/>
        <end position="343"/>
    </location>
</feature>
<dbReference type="EMBL" id="BMAW01080392">
    <property type="protein sequence ID" value="GFU19322.1"/>
    <property type="molecule type" value="Genomic_DNA"/>
</dbReference>
<evidence type="ECO:0000313" key="3">
    <source>
        <dbReference type="EMBL" id="GFU19322.1"/>
    </source>
</evidence>
<comment type="caution">
    <text evidence="3">The sequence shown here is derived from an EMBL/GenBank/DDBJ whole genome shotgun (WGS) entry which is preliminary data.</text>
</comment>
<feature type="compositionally biased region" description="Polar residues" evidence="1">
    <location>
        <begin position="97"/>
        <end position="111"/>
    </location>
</feature>
<dbReference type="EMBL" id="BMAW01061883">
    <property type="protein sequence ID" value="GFT33253.1"/>
    <property type="molecule type" value="Genomic_DNA"/>
</dbReference>
<feature type="region of interest" description="Disordered" evidence="1">
    <location>
        <begin position="280"/>
        <end position="352"/>
    </location>
</feature>
<name>A0A8X6QFH6_NEPPI</name>
<accession>A0A8X6QFH6</accession>
<reference evidence="3" key="1">
    <citation type="submission" date="2020-08" db="EMBL/GenBank/DDBJ databases">
        <title>Multicomponent nature underlies the extraordinary mechanical properties of spider dragline silk.</title>
        <authorList>
            <person name="Kono N."/>
            <person name="Nakamura H."/>
            <person name="Mori M."/>
            <person name="Yoshida Y."/>
            <person name="Ohtoshi R."/>
            <person name="Malay A.D."/>
            <person name="Moran D.A.P."/>
            <person name="Tomita M."/>
            <person name="Numata K."/>
            <person name="Arakawa K."/>
        </authorList>
    </citation>
    <scope>NUCLEOTIDE SEQUENCE</scope>
</reference>
<feature type="compositionally biased region" description="Polar residues" evidence="1">
    <location>
        <begin position="286"/>
        <end position="311"/>
    </location>
</feature>
<organism evidence="3 4">
    <name type="scientific">Nephila pilipes</name>
    <name type="common">Giant wood spider</name>
    <name type="synonym">Nephila maculata</name>
    <dbReference type="NCBI Taxonomy" id="299642"/>
    <lineage>
        <taxon>Eukaryota</taxon>
        <taxon>Metazoa</taxon>
        <taxon>Ecdysozoa</taxon>
        <taxon>Arthropoda</taxon>
        <taxon>Chelicerata</taxon>
        <taxon>Arachnida</taxon>
        <taxon>Araneae</taxon>
        <taxon>Araneomorphae</taxon>
        <taxon>Entelegynae</taxon>
        <taxon>Araneoidea</taxon>
        <taxon>Nephilidae</taxon>
        <taxon>Nephila</taxon>
    </lineage>
</organism>
<evidence type="ECO:0000256" key="1">
    <source>
        <dbReference type="SAM" id="MobiDB-lite"/>
    </source>
</evidence>
<evidence type="ECO:0000313" key="2">
    <source>
        <dbReference type="EMBL" id="GFT33253.1"/>
    </source>
</evidence>